<dbReference type="STRING" id="56216.A0A1A6HD12"/>
<dbReference type="PANTHER" id="PTHR21502:SF5">
    <property type="entry name" value="CILIUM ASSEMBLY PROTEIN DZIP1"/>
    <property type="match status" value="1"/>
</dbReference>
<dbReference type="OrthoDB" id="515971at2759"/>
<reference evidence="11 12" key="1">
    <citation type="submission" date="2016-06" db="EMBL/GenBank/DDBJ databases">
        <title>The Draft Genome Sequence and Annotation of the Desert Woodrat Neotoma lepida.</title>
        <authorList>
            <person name="Campbell M."/>
            <person name="Oakeson K.F."/>
            <person name="Yandell M."/>
            <person name="Halpert J.R."/>
            <person name="Dearing D."/>
        </authorList>
    </citation>
    <scope>NUCLEOTIDE SEQUENCE [LARGE SCALE GENOMIC DNA]</scope>
    <source>
        <strain evidence="11">417</strain>
        <tissue evidence="11">Liver</tissue>
    </source>
</reference>
<dbReference type="AlphaFoldDB" id="A0A1A6HD12"/>
<dbReference type="InterPro" id="IPR051241">
    <property type="entry name" value="DZIP_RILPL"/>
</dbReference>
<keyword evidence="4 8" id="KW-0175">Coiled coil</keyword>
<dbReference type="PROSITE" id="PS50157">
    <property type="entry name" value="ZINC_FINGER_C2H2_2"/>
    <property type="match status" value="1"/>
</dbReference>
<dbReference type="PROSITE" id="PS00028">
    <property type="entry name" value="ZINC_FINGER_C2H2_1"/>
    <property type="match status" value="1"/>
</dbReference>
<feature type="compositionally biased region" description="Polar residues" evidence="9">
    <location>
        <begin position="24"/>
        <end position="35"/>
    </location>
</feature>
<keyword evidence="6" id="KW-0966">Cell projection</keyword>
<dbReference type="GO" id="GO:0008270">
    <property type="term" value="F:zinc ion binding"/>
    <property type="evidence" value="ECO:0007669"/>
    <property type="project" value="UniProtKB-KW"/>
</dbReference>
<evidence type="ECO:0000256" key="4">
    <source>
        <dbReference type="ARBA" id="ARBA00023054"/>
    </source>
</evidence>
<comment type="subcellular location">
    <subcellularLocation>
        <location evidence="2">Cytoplasm</location>
        <location evidence="2">Cytoskeleton</location>
        <location evidence="2">Cilium basal body</location>
    </subcellularLocation>
    <subcellularLocation>
        <location evidence="1">Cytoplasm</location>
        <location evidence="1">Cytoskeleton</location>
        <location evidence="1">Microtubule organizing center</location>
        <location evidence="1">Centrosome</location>
        <location evidence="1">Centriole</location>
    </subcellularLocation>
</comment>
<keyword evidence="5" id="KW-0963">Cytoplasm</keyword>
<feature type="region of interest" description="Disordered" evidence="9">
    <location>
        <begin position="1"/>
        <end position="35"/>
    </location>
</feature>
<comment type="caution">
    <text evidence="11">The sequence shown here is derived from an EMBL/GenBank/DDBJ whole genome shotgun (WGS) entry which is preliminary data.</text>
</comment>
<evidence type="ECO:0000313" key="11">
    <source>
        <dbReference type="EMBL" id="OBS75805.1"/>
    </source>
</evidence>
<feature type="region of interest" description="Disordered" evidence="9">
    <location>
        <begin position="283"/>
        <end position="355"/>
    </location>
</feature>
<accession>A0A1A6HD12</accession>
<sequence length="355" mass="40896">MSFQKPIYYPQSNSPERHDAPEAGTSSRAFVTPNSTSEPLPFFQFQPRKENVDWRWLGAIDVDQVVGAMDILTLQKNIMNITFCKLEDEKCPHCQSRVDPLLLKLTRLAQLTIEYLVHSQEFLVSQLNMAEERLRLSLGGCEHNKQLLTKQADEIRLLKQECRHRKKMLSAQQLMMGQAKASHYQCHFCDKAFMSQALLQSHIHHRHPADSCLRRSTKAQNDKLQKEIGMLKKQLEVTKAQLEATQHTHTVSVSVSEAWEALKTKEDFQKLVNRWEEEEKQKLTDEIGKNLNDPNFYDDDSSEHVPPEDNRQGLPVYGNEEILYFTPPGEGKQGLTTERSEERLNAVQQPSLCVE</sequence>
<gene>
    <name evidence="11" type="ORF">A6R68_17744</name>
</gene>
<dbReference type="InterPro" id="IPR013087">
    <property type="entry name" value="Znf_C2H2_type"/>
</dbReference>
<evidence type="ECO:0000313" key="12">
    <source>
        <dbReference type="Proteomes" id="UP000092124"/>
    </source>
</evidence>
<feature type="compositionally biased region" description="Polar residues" evidence="9">
    <location>
        <begin position="346"/>
        <end position="355"/>
    </location>
</feature>
<dbReference type="GO" id="GO:0005814">
    <property type="term" value="C:centriole"/>
    <property type="evidence" value="ECO:0007669"/>
    <property type="project" value="UniProtKB-SubCell"/>
</dbReference>
<dbReference type="GO" id="GO:0060271">
    <property type="term" value="P:cilium assembly"/>
    <property type="evidence" value="ECO:0007669"/>
    <property type="project" value="TreeGrafter"/>
</dbReference>
<dbReference type="PANTHER" id="PTHR21502">
    <property type="entry name" value="ZINC FINGER PROTEIN DZIP1"/>
    <property type="match status" value="1"/>
</dbReference>
<dbReference type="GO" id="GO:0036064">
    <property type="term" value="C:ciliary basal body"/>
    <property type="evidence" value="ECO:0007669"/>
    <property type="project" value="TreeGrafter"/>
</dbReference>
<dbReference type="Proteomes" id="UP000092124">
    <property type="component" value="Unassembled WGS sequence"/>
</dbReference>
<keyword evidence="7" id="KW-0862">Zinc</keyword>
<keyword evidence="7" id="KW-0863">Zinc-finger</keyword>
<evidence type="ECO:0000256" key="7">
    <source>
        <dbReference type="PROSITE-ProRule" id="PRU00042"/>
    </source>
</evidence>
<proteinExistence type="inferred from homology"/>
<protein>
    <recommendedName>
        <fullName evidence="10">C2H2-type domain-containing protein</fullName>
    </recommendedName>
</protein>
<organism evidence="11 12">
    <name type="scientific">Neotoma lepida</name>
    <name type="common">Desert woodrat</name>
    <dbReference type="NCBI Taxonomy" id="56216"/>
    <lineage>
        <taxon>Eukaryota</taxon>
        <taxon>Metazoa</taxon>
        <taxon>Chordata</taxon>
        <taxon>Craniata</taxon>
        <taxon>Vertebrata</taxon>
        <taxon>Euteleostomi</taxon>
        <taxon>Mammalia</taxon>
        <taxon>Eutheria</taxon>
        <taxon>Euarchontoglires</taxon>
        <taxon>Glires</taxon>
        <taxon>Rodentia</taxon>
        <taxon>Myomorpha</taxon>
        <taxon>Muroidea</taxon>
        <taxon>Cricetidae</taxon>
        <taxon>Neotominae</taxon>
        <taxon>Neotoma</taxon>
    </lineage>
</organism>
<feature type="compositionally biased region" description="Basic and acidic residues" evidence="9">
    <location>
        <begin position="302"/>
        <end position="311"/>
    </location>
</feature>
<evidence type="ECO:0000256" key="2">
    <source>
        <dbReference type="ARBA" id="ARBA00004120"/>
    </source>
</evidence>
<evidence type="ECO:0000259" key="10">
    <source>
        <dbReference type="PROSITE" id="PS50157"/>
    </source>
</evidence>
<evidence type="ECO:0000256" key="6">
    <source>
        <dbReference type="ARBA" id="ARBA00023273"/>
    </source>
</evidence>
<name>A0A1A6HD12_NEOLE</name>
<feature type="non-terminal residue" evidence="11">
    <location>
        <position position="355"/>
    </location>
</feature>
<dbReference type="EMBL" id="LZPO01035348">
    <property type="protein sequence ID" value="OBS75805.1"/>
    <property type="molecule type" value="Genomic_DNA"/>
</dbReference>
<feature type="coiled-coil region" evidence="8">
    <location>
        <begin position="214"/>
        <end position="241"/>
    </location>
</feature>
<feature type="domain" description="C2H2-type" evidence="10">
    <location>
        <begin position="184"/>
        <end position="212"/>
    </location>
</feature>
<evidence type="ECO:0000256" key="5">
    <source>
        <dbReference type="ARBA" id="ARBA00023212"/>
    </source>
</evidence>
<dbReference type="GO" id="GO:0005737">
    <property type="term" value="C:cytoplasm"/>
    <property type="evidence" value="ECO:0007669"/>
    <property type="project" value="TreeGrafter"/>
</dbReference>
<evidence type="ECO:0000256" key="8">
    <source>
        <dbReference type="SAM" id="Coils"/>
    </source>
</evidence>
<keyword evidence="5" id="KW-0206">Cytoskeleton</keyword>
<keyword evidence="7" id="KW-0479">Metal-binding</keyword>
<evidence type="ECO:0000256" key="3">
    <source>
        <dbReference type="ARBA" id="ARBA00009131"/>
    </source>
</evidence>
<dbReference type="Pfam" id="PF13815">
    <property type="entry name" value="Dzip-like_N"/>
    <property type="match status" value="1"/>
</dbReference>
<keyword evidence="12" id="KW-1185">Reference proteome</keyword>
<evidence type="ECO:0000256" key="1">
    <source>
        <dbReference type="ARBA" id="ARBA00004114"/>
    </source>
</evidence>
<comment type="similarity">
    <text evidence="3">Belongs to the DZIP C2H2-type zinc-finger protein family.</text>
</comment>
<dbReference type="InterPro" id="IPR032714">
    <property type="entry name" value="DZIP1_N"/>
</dbReference>
<evidence type="ECO:0000256" key="9">
    <source>
        <dbReference type="SAM" id="MobiDB-lite"/>
    </source>
</evidence>